<reference evidence="2 3" key="1">
    <citation type="submission" date="2019-06" db="EMBL/GenBank/DDBJ databases">
        <title>Sequencing the genomes of 1000 actinobacteria strains.</title>
        <authorList>
            <person name="Klenk H.-P."/>
        </authorList>
    </citation>
    <scope>NUCLEOTIDE SEQUENCE [LARGE SCALE GENOMIC DNA]</scope>
    <source>
        <strain evidence="2 3">DSM 18082</strain>
    </source>
</reference>
<evidence type="ECO:0000313" key="3">
    <source>
        <dbReference type="Proteomes" id="UP000319514"/>
    </source>
</evidence>
<dbReference type="GO" id="GO:0004029">
    <property type="term" value="F:aldehyde dehydrogenase (NAD+) activity"/>
    <property type="evidence" value="ECO:0007669"/>
    <property type="project" value="TreeGrafter"/>
</dbReference>
<dbReference type="GO" id="GO:0005737">
    <property type="term" value="C:cytoplasm"/>
    <property type="evidence" value="ECO:0007669"/>
    <property type="project" value="TreeGrafter"/>
</dbReference>
<dbReference type="Pfam" id="PF01370">
    <property type="entry name" value="Epimerase"/>
    <property type="match status" value="1"/>
</dbReference>
<dbReference type="InterPro" id="IPR036291">
    <property type="entry name" value="NAD(P)-bd_dom_sf"/>
</dbReference>
<dbReference type="InterPro" id="IPR001509">
    <property type="entry name" value="Epimerase_deHydtase"/>
</dbReference>
<evidence type="ECO:0000259" key="1">
    <source>
        <dbReference type="Pfam" id="PF01370"/>
    </source>
</evidence>
<keyword evidence="3" id="KW-1185">Reference proteome</keyword>
<accession>A0A542Z9C6</accession>
<dbReference type="SUPFAM" id="SSF51735">
    <property type="entry name" value="NAD(P)-binding Rossmann-fold domains"/>
    <property type="match status" value="1"/>
</dbReference>
<feature type="domain" description="NAD-dependent epimerase/dehydratase" evidence="1">
    <location>
        <begin position="7"/>
        <end position="211"/>
    </location>
</feature>
<evidence type="ECO:0000313" key="2">
    <source>
        <dbReference type="EMBL" id="TQL56946.1"/>
    </source>
</evidence>
<protein>
    <submittedName>
        <fullName evidence="2">Nucleoside-diphosphate-sugar epimerase</fullName>
    </submittedName>
</protein>
<gene>
    <name evidence="2" type="ORF">FB474_3714</name>
</gene>
<comment type="caution">
    <text evidence="2">The sequence shown here is derived from an EMBL/GenBank/DDBJ whole genome shotgun (WGS) entry which is preliminary data.</text>
</comment>
<dbReference type="EMBL" id="VFOQ01000002">
    <property type="protein sequence ID" value="TQL56946.1"/>
    <property type="molecule type" value="Genomic_DNA"/>
</dbReference>
<dbReference type="Proteomes" id="UP000319514">
    <property type="component" value="Unassembled WGS sequence"/>
</dbReference>
<name>A0A542Z9C6_9MICO</name>
<dbReference type="PANTHER" id="PTHR48079:SF6">
    <property type="entry name" value="NAD(P)-BINDING DOMAIN-CONTAINING PROTEIN-RELATED"/>
    <property type="match status" value="1"/>
</dbReference>
<dbReference type="RefSeq" id="WP_141790301.1">
    <property type="nucleotide sequence ID" value="NZ_BAAAKX010000015.1"/>
</dbReference>
<dbReference type="AlphaFoldDB" id="A0A542Z9C6"/>
<dbReference type="PANTHER" id="PTHR48079">
    <property type="entry name" value="PROTEIN YEEZ"/>
    <property type="match status" value="1"/>
</dbReference>
<dbReference type="OrthoDB" id="9776016at2"/>
<proteinExistence type="predicted"/>
<dbReference type="InterPro" id="IPR051783">
    <property type="entry name" value="NAD(P)-dependent_oxidoreduct"/>
</dbReference>
<organism evidence="2 3">
    <name type="scientific">Oryzihumus leptocrescens</name>
    <dbReference type="NCBI Taxonomy" id="297536"/>
    <lineage>
        <taxon>Bacteria</taxon>
        <taxon>Bacillati</taxon>
        <taxon>Actinomycetota</taxon>
        <taxon>Actinomycetes</taxon>
        <taxon>Micrococcales</taxon>
        <taxon>Intrasporangiaceae</taxon>
        <taxon>Oryzihumus</taxon>
    </lineage>
</organism>
<sequence>MSAPHVLFIGGTGVISSACARRAVATGWQVSVLNRGRSSTRPLPEGVEALHADAHDPAAVRQALEGRGFDAVADFMTFTPDQAAAAVEAFTGRTGQYVFVSSASAYAKPPASLPVTESTPLRNPFLQYSRDKIACEERLVDAHRERGFPVTIVRPSHTYDATSVPLLGGWTEVDRMRRGLPVVVHGDGTSLWTLTHHDDFARGFVGLLGLPATIGDAVQITSDEVLTWNAIYRQMARAAGAPEPELVHVPSEAIHAVAPDIGDALLGDRMHHGVFDNSKVKALVPGFAATVPFWRGAREVVAWHDADPSRQRVDERYTAVTEQLLTRYALRG</sequence>
<dbReference type="Gene3D" id="3.40.50.720">
    <property type="entry name" value="NAD(P)-binding Rossmann-like Domain"/>
    <property type="match status" value="1"/>
</dbReference>